<reference evidence="12" key="1">
    <citation type="submission" date="2022-08" db="EMBL/GenBank/DDBJ databases">
        <authorList>
            <person name="Kallberg Y."/>
            <person name="Tangrot J."/>
            <person name="Rosling A."/>
        </authorList>
    </citation>
    <scope>NUCLEOTIDE SEQUENCE</scope>
    <source>
        <strain evidence="12">Wild A</strain>
    </source>
</reference>
<dbReference type="Pfam" id="PF04313">
    <property type="entry name" value="HSDR_N"/>
    <property type="match status" value="1"/>
</dbReference>
<keyword evidence="4" id="KW-0540">Nuclease</keyword>
<evidence type="ECO:0000313" key="13">
    <source>
        <dbReference type="Proteomes" id="UP001153678"/>
    </source>
</evidence>
<feature type="domain" description="Restriction endonuclease type I HsdR N-terminal" evidence="11">
    <location>
        <begin position="42"/>
        <end position="157"/>
    </location>
</feature>
<evidence type="ECO:0000259" key="11">
    <source>
        <dbReference type="Pfam" id="PF04313"/>
    </source>
</evidence>
<accession>A0A9W4X8D2</accession>
<evidence type="ECO:0000256" key="9">
    <source>
        <dbReference type="ARBA" id="ARBA00022840"/>
    </source>
</evidence>
<dbReference type="PANTHER" id="PTHR30195:SF15">
    <property type="entry name" value="TYPE I RESTRICTION ENZYME HINDI ENDONUCLEASE SUBUNIT"/>
    <property type="match status" value="1"/>
</dbReference>
<keyword evidence="5" id="KW-0547">Nucleotide-binding</keyword>
<evidence type="ECO:0000256" key="10">
    <source>
        <dbReference type="ARBA" id="ARBA00023125"/>
    </source>
</evidence>
<dbReference type="InterPro" id="IPR051268">
    <property type="entry name" value="Type-I_R_enzyme_R_subunit"/>
</dbReference>
<feature type="non-terminal residue" evidence="12">
    <location>
        <position position="163"/>
    </location>
</feature>
<evidence type="ECO:0000256" key="1">
    <source>
        <dbReference type="ARBA" id="ARBA00000851"/>
    </source>
</evidence>
<keyword evidence="9" id="KW-0067">ATP-binding</keyword>
<evidence type="ECO:0000256" key="6">
    <source>
        <dbReference type="ARBA" id="ARBA00022747"/>
    </source>
</evidence>
<dbReference type="GO" id="GO:0005524">
    <property type="term" value="F:ATP binding"/>
    <property type="evidence" value="ECO:0007669"/>
    <property type="project" value="UniProtKB-KW"/>
</dbReference>
<dbReference type="InterPro" id="IPR007409">
    <property type="entry name" value="Restrct_endonuc_type1_HsdR_N"/>
</dbReference>
<proteinExistence type="inferred from homology"/>
<evidence type="ECO:0000256" key="3">
    <source>
        <dbReference type="ARBA" id="ARBA00012654"/>
    </source>
</evidence>
<protein>
    <recommendedName>
        <fullName evidence="3">type I site-specific deoxyribonuclease</fullName>
        <ecNumber evidence="3">3.1.21.3</ecNumber>
    </recommendedName>
</protein>
<dbReference type="OrthoDB" id="10350338at2759"/>
<dbReference type="GO" id="GO:0009035">
    <property type="term" value="F:type I site-specific deoxyribonuclease activity"/>
    <property type="evidence" value="ECO:0007669"/>
    <property type="project" value="UniProtKB-EC"/>
</dbReference>
<dbReference type="PANTHER" id="PTHR30195">
    <property type="entry name" value="TYPE I SITE-SPECIFIC DEOXYRIBONUCLEASE PROTEIN SUBUNIT M AND R"/>
    <property type="match status" value="1"/>
</dbReference>
<evidence type="ECO:0000256" key="4">
    <source>
        <dbReference type="ARBA" id="ARBA00022722"/>
    </source>
</evidence>
<evidence type="ECO:0000313" key="12">
    <source>
        <dbReference type="EMBL" id="CAI2193849.1"/>
    </source>
</evidence>
<keyword evidence="13" id="KW-1185">Reference proteome</keyword>
<dbReference type="AlphaFoldDB" id="A0A9W4X8D2"/>
<dbReference type="Proteomes" id="UP001153678">
    <property type="component" value="Unassembled WGS sequence"/>
</dbReference>
<keyword evidence="10" id="KW-0238">DNA-binding</keyword>
<comment type="catalytic activity">
    <reaction evidence="1">
        <text>Endonucleolytic cleavage of DNA to give random double-stranded fragments with terminal 5'-phosphates, ATP is simultaneously hydrolyzed.</text>
        <dbReference type="EC" id="3.1.21.3"/>
    </reaction>
</comment>
<sequence length="163" mass="19332">FAPQNQRFAPQNQRFAPQNQRFAPQNQRFATFEVFWQKVKIVIGEKTHTAIYESKLFPQIKKINPQLTDSAIMKGIESLFNSKDNQEAFNYLRNGIIINIQGENKKVKFIDFDNPQQNKFSYFPQLRIRTKHDNYFEPDLILFINYLPVVVLEFKDQTRAGRK</sequence>
<evidence type="ECO:0000256" key="8">
    <source>
        <dbReference type="ARBA" id="ARBA00022801"/>
    </source>
</evidence>
<dbReference type="GO" id="GO:0003677">
    <property type="term" value="F:DNA binding"/>
    <property type="evidence" value="ECO:0007669"/>
    <property type="project" value="UniProtKB-KW"/>
</dbReference>
<keyword evidence="7" id="KW-0255">Endonuclease</keyword>
<organism evidence="12 13">
    <name type="scientific">Funneliformis geosporum</name>
    <dbReference type="NCBI Taxonomy" id="1117311"/>
    <lineage>
        <taxon>Eukaryota</taxon>
        <taxon>Fungi</taxon>
        <taxon>Fungi incertae sedis</taxon>
        <taxon>Mucoromycota</taxon>
        <taxon>Glomeromycotina</taxon>
        <taxon>Glomeromycetes</taxon>
        <taxon>Glomerales</taxon>
        <taxon>Glomeraceae</taxon>
        <taxon>Funneliformis</taxon>
    </lineage>
</organism>
<dbReference type="EC" id="3.1.21.3" evidence="3"/>
<evidence type="ECO:0000256" key="7">
    <source>
        <dbReference type="ARBA" id="ARBA00022759"/>
    </source>
</evidence>
<evidence type="ECO:0000256" key="2">
    <source>
        <dbReference type="ARBA" id="ARBA00008598"/>
    </source>
</evidence>
<comment type="caution">
    <text evidence="12">The sequence shown here is derived from an EMBL/GenBank/DDBJ whole genome shotgun (WGS) entry which is preliminary data.</text>
</comment>
<dbReference type="Gene3D" id="3.90.1570.50">
    <property type="match status" value="1"/>
</dbReference>
<keyword evidence="8" id="KW-0378">Hydrolase</keyword>
<gene>
    <name evidence="12" type="ORF">FWILDA_LOCUS16282</name>
</gene>
<comment type="similarity">
    <text evidence="2">Belongs to the HsdR family.</text>
</comment>
<dbReference type="GO" id="GO:0009307">
    <property type="term" value="P:DNA restriction-modification system"/>
    <property type="evidence" value="ECO:0007669"/>
    <property type="project" value="UniProtKB-KW"/>
</dbReference>
<evidence type="ECO:0000256" key="5">
    <source>
        <dbReference type="ARBA" id="ARBA00022741"/>
    </source>
</evidence>
<name>A0A9W4X8D2_9GLOM</name>
<keyword evidence="6" id="KW-0680">Restriction system</keyword>
<dbReference type="EMBL" id="CAMKVN010010103">
    <property type="protein sequence ID" value="CAI2193849.1"/>
    <property type="molecule type" value="Genomic_DNA"/>
</dbReference>